<dbReference type="GeneID" id="39583192"/>
<feature type="compositionally biased region" description="Gly residues" evidence="1">
    <location>
        <begin position="1027"/>
        <end position="1087"/>
    </location>
</feature>
<feature type="compositionally biased region" description="Low complexity" evidence="1">
    <location>
        <begin position="679"/>
        <end position="729"/>
    </location>
</feature>
<feature type="compositionally biased region" description="Low complexity" evidence="1">
    <location>
        <begin position="493"/>
        <end position="512"/>
    </location>
</feature>
<dbReference type="OrthoDB" id="3886018at2759"/>
<organism evidence="2 3">
    <name type="scientific">Sodiomyces alkalinus (strain CBS 110278 / VKM F-3762 / F11)</name>
    <name type="common">Alkaliphilic filamentous fungus</name>
    <dbReference type="NCBI Taxonomy" id="1314773"/>
    <lineage>
        <taxon>Eukaryota</taxon>
        <taxon>Fungi</taxon>
        <taxon>Dikarya</taxon>
        <taxon>Ascomycota</taxon>
        <taxon>Pezizomycotina</taxon>
        <taxon>Sordariomycetes</taxon>
        <taxon>Hypocreomycetidae</taxon>
        <taxon>Glomerellales</taxon>
        <taxon>Plectosphaerellaceae</taxon>
        <taxon>Sodiomyces</taxon>
    </lineage>
</organism>
<feature type="compositionally biased region" description="Low complexity" evidence="1">
    <location>
        <begin position="740"/>
        <end position="843"/>
    </location>
</feature>
<feature type="compositionally biased region" description="Low complexity" evidence="1">
    <location>
        <begin position="862"/>
        <end position="885"/>
    </location>
</feature>
<evidence type="ECO:0000313" key="3">
    <source>
        <dbReference type="Proteomes" id="UP000272025"/>
    </source>
</evidence>
<dbReference type="RefSeq" id="XP_028470398.1">
    <property type="nucleotide sequence ID" value="XM_028614714.1"/>
</dbReference>
<accession>A0A3N2Q769</accession>
<feature type="compositionally biased region" description="Polar residues" evidence="1">
    <location>
        <begin position="613"/>
        <end position="626"/>
    </location>
</feature>
<feature type="compositionally biased region" description="Polar residues" evidence="1">
    <location>
        <begin position="525"/>
        <end position="536"/>
    </location>
</feature>
<feature type="region of interest" description="Disordered" evidence="1">
    <location>
        <begin position="352"/>
        <end position="425"/>
    </location>
</feature>
<feature type="region of interest" description="Disordered" evidence="1">
    <location>
        <begin position="491"/>
        <end position="549"/>
    </location>
</feature>
<dbReference type="Proteomes" id="UP000272025">
    <property type="component" value="Unassembled WGS sequence"/>
</dbReference>
<name>A0A3N2Q769_SODAK</name>
<feature type="compositionally biased region" description="Low complexity" evidence="1">
    <location>
        <begin position="1105"/>
        <end position="1138"/>
    </location>
</feature>
<feature type="compositionally biased region" description="Basic and acidic residues" evidence="1">
    <location>
        <begin position="1091"/>
        <end position="1103"/>
    </location>
</feature>
<protein>
    <submittedName>
        <fullName evidence="2">Uncharacterized protein</fullName>
    </submittedName>
</protein>
<feature type="region of interest" description="Disordered" evidence="1">
    <location>
        <begin position="1932"/>
        <end position="1953"/>
    </location>
</feature>
<feature type="compositionally biased region" description="Low complexity" evidence="1">
    <location>
        <begin position="1882"/>
        <end position="1906"/>
    </location>
</feature>
<feature type="compositionally biased region" description="Polar residues" evidence="1">
    <location>
        <begin position="844"/>
        <end position="858"/>
    </location>
</feature>
<keyword evidence="3" id="KW-1185">Reference proteome</keyword>
<sequence length="2686" mass="284036">MNRSAYKAGGIKLMIPLAMWAPGRRGAFRVENGPTLSFSYLLPILSTKPLLIASSSSPPTLFYNTSKESDNYRKAFSSWWICAHVFINHGLVQLLAWKSQVAADNNNGACIKGDDFDKFVVVNNVTKICPCGNCGTGFGPSTSSEMLATNIFTLEESETSSILYQTSTALVGSPTPTPTPLDTSTGRCSQVAGESDTFPAVDTTHPGLDPEPTTSLGHAGSPTTLTVTEYKTVSSTLVITAGVDTTTSEPSYSLSESAPCVVDESESGLSSANPVPTHNDQIPIPDDETAGDASQTTTTLIVTETVITTEIIQSSTPVSEDGAPTISTSAIDQKDTATVPLVDVVVTVTVTSHPSGEPAGTSSLLSDDDASEAHGPVDTSSSGRDSATSDASRTGPVETVTIIQSQVSSVDSSVDPTDITSSTETATSAIQSHVSSLESSVDGTTIISAIATSATMSEGVSSSVSHPLSSSILSSDEAGLNSGIETVTSIIQGDGSPHASSASSSLFTSSGETGSGSGVGPTEIPASSSHITTSTIDEPASSEVDTRSMASQTLTSTIYTSSSPALSSSSTSLVSSTVSLAESAGSSITSSASSHLQSETSIAKTATSLIGTDTSVLSSGSTTDQPTTSSAATGLTSLTSGTSSIQVSSSSSSLDGSSSGIETSSSRLNDQDSHESIVSTSTGPSTTSSLGTDGSSVASSESTVETASASETVVVESISSSIPASESTVQETSSSRVIDTESSSLSSTPTSSELSVTASSSATGSSPSETSNSSLATDTTIASVVNSSSAARVASSSEAIATETSPSSTPIPSKSSVTASSPSSGSSAPATSDSSLDTDTSSTVNTESTAQTPSSSSEAADTESVSSSISSSRSQATTATSASDRSPSETSRPASQQSSESSPPASAAASGSLPPQTSTSSSSQPTSSQSSPEQGETASKQSAPGSPSSAVSSAASSPSSAAQRPSSTTKASNDKEEDEDDDKEESKDDDDEEESKDDEEDNDDDDDDDDDGGGGGGGNLPDSNLPIGGGGGGSGGGGGGNLPDGKLPIGGGGGGGGGGGNLPDGNLPIGGGGGGSGGGGGGGGGGNNNKPDPEDPEKDKDDDLTTTQTTTTTDTSTSTSASTSASVSTSASLSSISTSSASESSCTVSYTIAPHCSQVCDVAPVTVSGVAHSTSRTTTCYQAACETTVLCSTVETTTTTSFSSSTPEPTPVCEPGLCSFPGGACIREDGTPSDGNDGSEKRRNVVQRRGVGDGDAILTEELSLPTNWQPGEPDWWKKMWRVVIDYGAGDGTDFWVADDAWQRVPGASSSKWIAFDEPFRFHGSVHVPGLGGGSGPVWGCTMMIVASKHGVYTNHIWQVPNFIKGNNPARYPWAQETYFEERVTNFLREGSHGANPNTEFYPPLFTHTQPGGDLDPRSPDFFGVWIVTSADRDLESVMVTPRSIYQIQTQLRDQGIPDSKIHLKLYQMDVQVREDWREYEGERDDLGGDFEGNSRWWSGLLSWQYAPGRPGRARELVIRFETEELLRETWCDTARDDDETGLVRRQDADENHTEGEEEWPLVPAEDGACRTMKCSPRRCTDCQTANLAARQIDGQSMEEVKDILGNKPTSPATYKGGERSAEWWFKTYMLARENGPLVDYATDSDEHTTSRLHLFATGDDDGAEIQIPMGSGVGPIRGCTSVIAASPKGVWESHIWQVPSFDTEDEDDYPEDPESYFQRDVIEFLRQGHGDGKQPGLLPHTRERGDPFHAASLAWLRVWIIAPGGRFNVGKLRYEDGISTLYKLLVEECEFPASTITIVPYPPDATNLEEEISEVLDNESTSLETKMNDFNQLMRTRSFAPYQGLASWQFGPGFPDDDSQEDSEVQLAETSGVVILQPHTTAAAAPTSATTQTASSSPPAQTSQAPVRVPPRAREFVLLWEKRVLFSHSWCGNGERSRGSRTHAGGELQHGQSCSVPAAPEIVPRCGECDECIEDVRAISTIKARQDENMKDAQLLASATEIVTKRIFNPMNWEHGEMDWWQKLNVIIAAHGTKPGFDSEAAHNTHVSTGTLTLLNRPSNLSDEAVLVPQMGGVAPLYGCIGIIIASPQAVWTGHIWEVPSFTVGIGLPSQEKLGEKFPGSLPGYYEEGVANFLQDVDGAAQRSGLAGYVAPGGPLSPVDQDWIYIGIAAPAENQVRTEDGDRIEPEFLPYIQDAITGVQLELSRAGFEDKNAFHVLPYERHDPRNITNRPPWENLLSWHFTPGDQDEVGYNVNKESDPEKARELVIRLGKRAVFYQGWCGSSVARTQEPNLDIICVDKRGLCGGTCELCHLATGSLDGPDDDPKPQPDMFTWKVADDVSQDAEEHAEWWNMMREHIDATGPGYGRTSEDDSYHDRWSTSAYSDFLAPAVGELGAWPRGGGIPPIAGCTAILVASSRGVWVAHLWEVPGFTKGNGTGESEDIERMFPDSQEMYFRKMVTGFLRIGTKQGGRTNPGLERHANEFDGDKEQFVHAIIITPEALAGRGRMAYPDQVEEIKRVLRETIRIADDDQIQTHVYLPAPSLSVERYIGSQLGFHGLTSWQYSPSHNITVRGETRYVRKLQVQFNAVPIFEQHWCLGGAFEMPAGGDGDDQFDVPDSCPSTMVPATGEKCEKDSDCESHECVAVNEKPRCTFIGSKEGEDENQSIKLDRWCTCVEVKVWDGKEED</sequence>
<dbReference type="EMBL" id="ML119051">
    <property type="protein sequence ID" value="ROT42592.1"/>
    <property type="molecule type" value="Genomic_DNA"/>
</dbReference>
<dbReference type="STRING" id="1314773.A0A3N2Q769"/>
<feature type="compositionally biased region" description="Acidic residues" evidence="1">
    <location>
        <begin position="975"/>
        <end position="1012"/>
    </location>
</feature>
<feature type="compositionally biased region" description="Polar residues" evidence="1">
    <location>
        <begin position="378"/>
        <end position="392"/>
    </location>
</feature>
<evidence type="ECO:0000313" key="2">
    <source>
        <dbReference type="EMBL" id="ROT42592.1"/>
    </source>
</evidence>
<evidence type="ECO:0000256" key="1">
    <source>
        <dbReference type="SAM" id="MobiDB-lite"/>
    </source>
</evidence>
<reference evidence="2 3" key="1">
    <citation type="journal article" date="2018" name="Mol. Ecol.">
        <title>The obligate alkalophilic soda-lake fungus Sodiomyces alkalinus has shifted to a protein diet.</title>
        <authorList>
            <person name="Grum-Grzhimaylo A.A."/>
            <person name="Falkoski D.L."/>
            <person name="van den Heuvel J."/>
            <person name="Valero-Jimenez C.A."/>
            <person name="Min B."/>
            <person name="Choi I.G."/>
            <person name="Lipzen A."/>
            <person name="Daum C.G."/>
            <person name="Aanen D.K."/>
            <person name="Tsang A."/>
            <person name="Henrissat B."/>
            <person name="Bilanenko E.N."/>
            <person name="de Vries R.P."/>
            <person name="van Kan J.A.L."/>
            <person name="Grigoriev I.V."/>
            <person name="Debets A.J.M."/>
        </authorList>
    </citation>
    <scope>NUCLEOTIDE SEQUENCE [LARGE SCALE GENOMIC DNA]</scope>
    <source>
        <strain evidence="2 3">F11</strain>
    </source>
</reference>
<feature type="region of interest" description="Disordered" evidence="1">
    <location>
        <begin position="1882"/>
        <end position="1908"/>
    </location>
</feature>
<gene>
    <name evidence="2" type="ORF">SODALDRAFT_374899</name>
</gene>
<feature type="region of interest" description="Disordered" evidence="1">
    <location>
        <begin position="613"/>
        <end position="1138"/>
    </location>
</feature>
<proteinExistence type="predicted"/>
<feature type="compositionally biased region" description="Low complexity" evidence="1">
    <location>
        <begin position="891"/>
        <end position="967"/>
    </location>
</feature>
<feature type="compositionally biased region" description="Low complexity" evidence="1">
    <location>
        <begin position="455"/>
        <end position="475"/>
    </location>
</feature>
<feature type="compositionally biased region" description="Low complexity" evidence="1">
    <location>
        <begin position="627"/>
        <end position="666"/>
    </location>
</feature>
<feature type="compositionally biased region" description="Low complexity" evidence="1">
    <location>
        <begin position="399"/>
        <end position="425"/>
    </location>
</feature>
<feature type="region of interest" description="Disordered" evidence="1">
    <location>
        <begin position="455"/>
        <end position="476"/>
    </location>
</feature>